<dbReference type="SUPFAM" id="SSF103481">
    <property type="entry name" value="Multidrug resistance efflux transporter EmrE"/>
    <property type="match status" value="1"/>
</dbReference>
<dbReference type="GO" id="GO:0016020">
    <property type="term" value="C:membrane"/>
    <property type="evidence" value="ECO:0007669"/>
    <property type="project" value="UniProtKB-SubCell"/>
</dbReference>
<evidence type="ECO:0000256" key="2">
    <source>
        <dbReference type="ARBA" id="ARBA00007230"/>
    </source>
</evidence>
<proteinExistence type="inferred from homology"/>
<keyword evidence="4 6" id="KW-1133">Transmembrane helix</keyword>
<reference evidence="8" key="2">
    <citation type="journal article" date="2007" name="PLoS Biol.">
        <title>Survey sequencing and comparative analysis of the elephant shark (Callorhinchus milii) genome.</title>
        <authorList>
            <person name="Venkatesh B."/>
            <person name="Kirkness E.F."/>
            <person name="Loh Y.H."/>
            <person name="Halpern A.L."/>
            <person name="Lee A.P."/>
            <person name="Johnson J."/>
            <person name="Dandona N."/>
            <person name="Viswanathan L.D."/>
            <person name="Tay A."/>
            <person name="Venter J.C."/>
            <person name="Strausberg R.L."/>
            <person name="Brenner S."/>
        </authorList>
    </citation>
    <scope>NUCLEOTIDE SEQUENCE [LARGE SCALE GENOMIC DNA]</scope>
</reference>
<dbReference type="Ensembl" id="ENSCMIT00000001711.1">
    <property type="protein sequence ID" value="ENSCMIP00000001645.1"/>
    <property type="gene ID" value="ENSCMIG00000001030.1"/>
</dbReference>
<evidence type="ECO:0000256" key="5">
    <source>
        <dbReference type="ARBA" id="ARBA00023136"/>
    </source>
</evidence>
<evidence type="ECO:0000256" key="4">
    <source>
        <dbReference type="ARBA" id="ARBA00022989"/>
    </source>
</evidence>
<evidence type="ECO:0000256" key="1">
    <source>
        <dbReference type="ARBA" id="ARBA00004141"/>
    </source>
</evidence>
<comment type="subcellular location">
    <subcellularLocation>
        <location evidence="1">Membrane</location>
        <topology evidence="1">Multi-pass membrane protein</topology>
    </subcellularLocation>
</comment>
<name>A0A4W3GG56_CALMI</name>
<reference evidence="7" key="5">
    <citation type="submission" date="2025-09" db="UniProtKB">
        <authorList>
            <consortium name="Ensembl"/>
        </authorList>
    </citation>
    <scope>IDENTIFICATION</scope>
</reference>
<feature type="transmembrane region" description="Helical" evidence="6">
    <location>
        <begin position="191"/>
        <end position="212"/>
    </location>
</feature>
<organism evidence="7 8">
    <name type="scientific">Callorhinchus milii</name>
    <name type="common">Ghost shark</name>
    <dbReference type="NCBI Taxonomy" id="7868"/>
    <lineage>
        <taxon>Eukaryota</taxon>
        <taxon>Metazoa</taxon>
        <taxon>Chordata</taxon>
        <taxon>Craniata</taxon>
        <taxon>Vertebrata</taxon>
        <taxon>Chondrichthyes</taxon>
        <taxon>Holocephali</taxon>
        <taxon>Chimaeriformes</taxon>
        <taxon>Callorhinchidae</taxon>
        <taxon>Callorhinchus</taxon>
    </lineage>
</organism>
<keyword evidence="8" id="KW-1185">Reference proteome</keyword>
<dbReference type="PANTHER" id="PTHR12570">
    <property type="match status" value="1"/>
</dbReference>
<protein>
    <submittedName>
        <fullName evidence="7">Zgc:101583</fullName>
    </submittedName>
</protein>
<reference evidence="7" key="4">
    <citation type="submission" date="2025-08" db="UniProtKB">
        <authorList>
            <consortium name="Ensembl"/>
        </authorList>
    </citation>
    <scope>IDENTIFICATION</scope>
</reference>
<evidence type="ECO:0000313" key="8">
    <source>
        <dbReference type="Proteomes" id="UP000314986"/>
    </source>
</evidence>
<dbReference type="Pfam" id="PF05653">
    <property type="entry name" value="Mg_trans_NIPA"/>
    <property type="match status" value="1"/>
</dbReference>
<dbReference type="Proteomes" id="UP000314986">
    <property type="component" value="Unassembled WGS sequence"/>
</dbReference>
<feature type="transmembrane region" description="Helical" evidence="6">
    <location>
        <begin position="54"/>
        <end position="74"/>
    </location>
</feature>
<feature type="transmembrane region" description="Helical" evidence="6">
    <location>
        <begin position="224"/>
        <end position="243"/>
    </location>
</feature>
<dbReference type="AlphaFoldDB" id="A0A4W3GG56"/>
<sequence>MIIIIITFTVGAGEVANFAAYAFAPATLVTPLGALSVLVSAVFSSYFLQEVLPLAGMAGCVLCVLGCSVMVLHAPQDEVVASLSDMEEKLKDPGFLTYAVGVVVISLILSLVVGPRYGHKNVLVYTVICSGIGSLSVACVKGLDIAIKELVRGQAVLMDPLFWLLLLCLVVCVSVQINYLNKALDIFNTSIVTPVYYVLFTTAVMTCSALLFREWHQLPPESVAGTLSGFLTIGLGIFLLHAIKDISLSPDSLPPFLRRQQETSGLVRGLLQD</sequence>
<evidence type="ECO:0000256" key="3">
    <source>
        <dbReference type="ARBA" id="ARBA00022692"/>
    </source>
</evidence>
<dbReference type="GeneTree" id="ENSGT00940000164465"/>
<feature type="transmembrane region" description="Helical" evidence="6">
    <location>
        <begin position="95"/>
        <end position="116"/>
    </location>
</feature>
<evidence type="ECO:0000313" key="7">
    <source>
        <dbReference type="Ensembl" id="ENSCMIP00000001645.1"/>
    </source>
</evidence>
<accession>A0A4W3GG56</accession>
<feature type="transmembrane region" description="Helical" evidence="6">
    <location>
        <begin position="21"/>
        <end position="48"/>
    </location>
</feature>
<keyword evidence="5 6" id="KW-0472">Membrane</keyword>
<evidence type="ECO:0000256" key="6">
    <source>
        <dbReference type="SAM" id="Phobius"/>
    </source>
</evidence>
<feature type="transmembrane region" description="Helical" evidence="6">
    <location>
        <begin position="122"/>
        <end position="140"/>
    </location>
</feature>
<dbReference type="InterPro" id="IPR037185">
    <property type="entry name" value="EmrE-like"/>
</dbReference>
<keyword evidence="3 6" id="KW-0812">Transmembrane</keyword>
<feature type="transmembrane region" description="Helical" evidence="6">
    <location>
        <begin position="161"/>
        <end position="179"/>
    </location>
</feature>
<reference evidence="8" key="1">
    <citation type="journal article" date="2006" name="Science">
        <title>Ancient noncoding elements conserved in the human genome.</title>
        <authorList>
            <person name="Venkatesh B."/>
            <person name="Kirkness E.F."/>
            <person name="Loh Y.H."/>
            <person name="Halpern A.L."/>
            <person name="Lee A.P."/>
            <person name="Johnson J."/>
            <person name="Dandona N."/>
            <person name="Viswanathan L.D."/>
            <person name="Tay A."/>
            <person name="Venter J.C."/>
            <person name="Strausberg R.L."/>
            <person name="Brenner S."/>
        </authorList>
    </citation>
    <scope>NUCLEOTIDE SEQUENCE [LARGE SCALE GENOMIC DNA]</scope>
</reference>
<dbReference type="InterPro" id="IPR008521">
    <property type="entry name" value="Mg_trans_NIPA"/>
</dbReference>
<dbReference type="PANTHER" id="PTHR12570:SF10">
    <property type="entry name" value="NIPA MAGNESIUM TRANSPORTER 2"/>
    <property type="match status" value="1"/>
</dbReference>
<dbReference type="GO" id="GO:0015095">
    <property type="term" value="F:magnesium ion transmembrane transporter activity"/>
    <property type="evidence" value="ECO:0007669"/>
    <property type="project" value="InterPro"/>
</dbReference>
<comment type="similarity">
    <text evidence="2">Belongs to the NIPA family.</text>
</comment>
<reference evidence="8" key="3">
    <citation type="journal article" date="2014" name="Nature">
        <title>Elephant shark genome provides unique insights into gnathostome evolution.</title>
        <authorList>
            <consortium name="International Elephant Shark Genome Sequencing Consortium"/>
            <person name="Venkatesh B."/>
            <person name="Lee A.P."/>
            <person name="Ravi V."/>
            <person name="Maurya A.K."/>
            <person name="Lian M.M."/>
            <person name="Swann J.B."/>
            <person name="Ohta Y."/>
            <person name="Flajnik M.F."/>
            <person name="Sutoh Y."/>
            <person name="Kasahara M."/>
            <person name="Hoon S."/>
            <person name="Gangu V."/>
            <person name="Roy S.W."/>
            <person name="Irimia M."/>
            <person name="Korzh V."/>
            <person name="Kondrychyn I."/>
            <person name="Lim Z.W."/>
            <person name="Tay B.H."/>
            <person name="Tohari S."/>
            <person name="Kong K.W."/>
            <person name="Ho S."/>
            <person name="Lorente-Galdos B."/>
            <person name="Quilez J."/>
            <person name="Marques-Bonet T."/>
            <person name="Raney B.J."/>
            <person name="Ingham P.W."/>
            <person name="Tay A."/>
            <person name="Hillier L.W."/>
            <person name="Minx P."/>
            <person name="Boehm T."/>
            <person name="Wilson R.K."/>
            <person name="Brenner S."/>
            <person name="Warren W.C."/>
        </authorList>
    </citation>
    <scope>NUCLEOTIDE SEQUENCE [LARGE SCALE GENOMIC DNA]</scope>
</reference>